<keyword evidence="3 15" id="KW-0547">Nucleotide-binding</keyword>
<dbReference type="EMBL" id="BAABJP010000015">
    <property type="protein sequence ID" value="GAA5158643.1"/>
    <property type="molecule type" value="Genomic_DNA"/>
</dbReference>
<proteinExistence type="inferred from homology"/>
<keyword evidence="8 15" id="KW-0067">ATP-binding</keyword>
<dbReference type="InterPro" id="IPR013986">
    <property type="entry name" value="DExx_box_DNA_helicase_dom_sf"/>
</dbReference>
<reference evidence="20" key="1">
    <citation type="journal article" date="2019" name="Int. J. Syst. Evol. Microbiol.">
        <title>The Global Catalogue of Microorganisms (GCM) 10K type strain sequencing project: providing services to taxonomists for standard genome sequencing and annotation.</title>
        <authorList>
            <consortium name="The Broad Institute Genomics Platform"/>
            <consortium name="The Broad Institute Genome Sequencing Center for Infectious Disease"/>
            <person name="Wu L."/>
            <person name="Ma J."/>
        </authorList>
    </citation>
    <scope>NUCLEOTIDE SEQUENCE [LARGE SCALE GENOMIC DNA]</scope>
    <source>
        <strain evidence="20">JCM 18303</strain>
    </source>
</reference>
<evidence type="ECO:0000256" key="1">
    <source>
        <dbReference type="ARBA" id="ARBA00009922"/>
    </source>
</evidence>
<keyword evidence="4" id="KW-0227">DNA damage</keyword>
<comment type="caution">
    <text evidence="19">The sequence shown here is derived from an EMBL/GenBank/DDBJ whole genome shotgun (WGS) entry which is preliminary data.</text>
</comment>
<keyword evidence="5 15" id="KW-0378">Hydrolase</keyword>
<comment type="catalytic activity">
    <reaction evidence="12">
        <text>Couples ATP hydrolysis with the unwinding of duplex DNA by translocating in the 3'-5' direction.</text>
        <dbReference type="EC" id="5.6.2.4"/>
    </reaction>
</comment>
<dbReference type="Gene3D" id="1.10.486.10">
    <property type="entry name" value="PCRA, domain 4"/>
    <property type="match status" value="1"/>
</dbReference>
<dbReference type="InterPro" id="IPR014017">
    <property type="entry name" value="DNA_helicase_UvrD-like_C"/>
</dbReference>
<comment type="similarity">
    <text evidence="1">Belongs to the helicase family. UvrD subfamily.</text>
</comment>
<keyword evidence="9" id="KW-0238">DNA-binding</keyword>
<evidence type="ECO:0000313" key="19">
    <source>
        <dbReference type="EMBL" id="GAA5158643.1"/>
    </source>
</evidence>
<feature type="binding site" evidence="15">
    <location>
        <begin position="46"/>
        <end position="53"/>
    </location>
    <ligand>
        <name>ATP</name>
        <dbReference type="ChEBI" id="CHEBI:30616"/>
    </ligand>
</feature>
<dbReference type="EC" id="5.6.2.4" evidence="13"/>
<evidence type="ECO:0000256" key="13">
    <source>
        <dbReference type="ARBA" id="ARBA00034808"/>
    </source>
</evidence>
<comment type="catalytic activity">
    <reaction evidence="14">
        <text>ATP + H2O = ADP + phosphate + H(+)</text>
        <dbReference type="Rhea" id="RHEA:13065"/>
        <dbReference type="ChEBI" id="CHEBI:15377"/>
        <dbReference type="ChEBI" id="CHEBI:15378"/>
        <dbReference type="ChEBI" id="CHEBI:30616"/>
        <dbReference type="ChEBI" id="CHEBI:43474"/>
        <dbReference type="ChEBI" id="CHEBI:456216"/>
        <dbReference type="EC" id="5.6.2.4"/>
    </reaction>
</comment>
<keyword evidence="20" id="KW-1185">Reference proteome</keyword>
<evidence type="ECO:0000256" key="7">
    <source>
        <dbReference type="ARBA" id="ARBA00022839"/>
    </source>
</evidence>
<dbReference type="SUPFAM" id="SSF52980">
    <property type="entry name" value="Restriction endonuclease-like"/>
    <property type="match status" value="1"/>
</dbReference>
<dbReference type="RefSeq" id="WP_185059060.1">
    <property type="nucleotide sequence ID" value="NZ_BAABJP010000015.1"/>
</dbReference>
<dbReference type="InterPro" id="IPR000212">
    <property type="entry name" value="DNA_helicase_UvrD/REP"/>
</dbReference>
<dbReference type="Pfam" id="PF13361">
    <property type="entry name" value="UvrD_C"/>
    <property type="match status" value="1"/>
</dbReference>
<evidence type="ECO:0000259" key="18">
    <source>
        <dbReference type="PROSITE" id="PS51217"/>
    </source>
</evidence>
<protein>
    <recommendedName>
        <fullName evidence="13">DNA 3'-5' helicase</fullName>
        <ecNumber evidence="13">5.6.2.4</ecNumber>
    </recommendedName>
</protein>
<dbReference type="InterPro" id="IPR027417">
    <property type="entry name" value="P-loop_NTPase"/>
</dbReference>
<keyword evidence="7" id="KW-0269">Exonuclease</keyword>
<dbReference type="Gene3D" id="1.10.10.160">
    <property type="match status" value="1"/>
</dbReference>
<organism evidence="19 20">
    <name type="scientific">Pseudonocardia eucalypti</name>
    <dbReference type="NCBI Taxonomy" id="648755"/>
    <lineage>
        <taxon>Bacteria</taxon>
        <taxon>Bacillati</taxon>
        <taxon>Actinomycetota</taxon>
        <taxon>Actinomycetes</taxon>
        <taxon>Pseudonocardiales</taxon>
        <taxon>Pseudonocardiaceae</taxon>
        <taxon>Pseudonocardia</taxon>
    </lineage>
</organism>
<evidence type="ECO:0000256" key="6">
    <source>
        <dbReference type="ARBA" id="ARBA00022806"/>
    </source>
</evidence>
<dbReference type="InterPro" id="IPR038726">
    <property type="entry name" value="PDDEXK_AddAB-type"/>
</dbReference>
<dbReference type="PANTHER" id="PTHR11070:SF55">
    <property type="entry name" value="DNA 3'-5' HELICASE"/>
    <property type="match status" value="1"/>
</dbReference>
<evidence type="ECO:0000256" key="5">
    <source>
        <dbReference type="ARBA" id="ARBA00022801"/>
    </source>
</evidence>
<evidence type="ECO:0000256" key="15">
    <source>
        <dbReference type="PROSITE-ProRule" id="PRU00560"/>
    </source>
</evidence>
<dbReference type="CDD" id="cd17932">
    <property type="entry name" value="DEXQc_UvrD"/>
    <property type="match status" value="1"/>
</dbReference>
<dbReference type="InterPro" id="IPR011335">
    <property type="entry name" value="Restrct_endonuc-II-like"/>
</dbReference>
<evidence type="ECO:0000313" key="20">
    <source>
        <dbReference type="Proteomes" id="UP001428817"/>
    </source>
</evidence>
<evidence type="ECO:0000256" key="11">
    <source>
        <dbReference type="ARBA" id="ARBA00023235"/>
    </source>
</evidence>
<feature type="compositionally biased region" description="Acidic residues" evidence="16">
    <location>
        <begin position="909"/>
        <end position="926"/>
    </location>
</feature>
<dbReference type="GO" id="GO:0004386">
    <property type="term" value="F:helicase activity"/>
    <property type="evidence" value="ECO:0007669"/>
    <property type="project" value="UniProtKB-KW"/>
</dbReference>
<dbReference type="Pfam" id="PF12705">
    <property type="entry name" value="PDDEXK_1"/>
    <property type="match status" value="1"/>
</dbReference>
<feature type="region of interest" description="Disordered" evidence="16">
    <location>
        <begin position="907"/>
        <end position="928"/>
    </location>
</feature>
<keyword evidence="10" id="KW-0234">DNA repair</keyword>
<evidence type="ECO:0000256" key="4">
    <source>
        <dbReference type="ARBA" id="ARBA00022763"/>
    </source>
</evidence>
<dbReference type="InterPro" id="IPR014016">
    <property type="entry name" value="UvrD-like_ATP-bd"/>
</dbReference>
<feature type="region of interest" description="Disordered" evidence="16">
    <location>
        <begin position="394"/>
        <end position="417"/>
    </location>
</feature>
<dbReference type="SUPFAM" id="SSF52540">
    <property type="entry name" value="P-loop containing nucleoside triphosphate hydrolases"/>
    <property type="match status" value="1"/>
</dbReference>
<evidence type="ECO:0000256" key="3">
    <source>
        <dbReference type="ARBA" id="ARBA00022741"/>
    </source>
</evidence>
<dbReference type="PANTHER" id="PTHR11070">
    <property type="entry name" value="UVRD / RECB / PCRA DNA HELICASE FAMILY MEMBER"/>
    <property type="match status" value="1"/>
</dbReference>
<evidence type="ECO:0000256" key="10">
    <source>
        <dbReference type="ARBA" id="ARBA00023204"/>
    </source>
</evidence>
<keyword evidence="6 15" id="KW-0347">Helicase</keyword>
<evidence type="ECO:0000256" key="16">
    <source>
        <dbReference type="SAM" id="MobiDB-lite"/>
    </source>
</evidence>
<gene>
    <name evidence="19" type="ORF">GCM10023321_38710</name>
</gene>
<dbReference type="Proteomes" id="UP001428817">
    <property type="component" value="Unassembled WGS sequence"/>
</dbReference>
<evidence type="ECO:0000256" key="12">
    <source>
        <dbReference type="ARBA" id="ARBA00034617"/>
    </source>
</evidence>
<keyword evidence="11" id="KW-0413">Isomerase</keyword>
<evidence type="ECO:0000256" key="14">
    <source>
        <dbReference type="ARBA" id="ARBA00048988"/>
    </source>
</evidence>
<feature type="domain" description="UvrD-like helicase ATP-binding" evidence="17">
    <location>
        <begin position="25"/>
        <end position="372"/>
    </location>
</feature>
<dbReference type="Gene3D" id="3.40.50.300">
    <property type="entry name" value="P-loop containing nucleotide triphosphate hydrolases"/>
    <property type="match status" value="3"/>
</dbReference>
<feature type="domain" description="UvrD-like helicase C-terminal" evidence="18">
    <location>
        <begin position="399"/>
        <end position="721"/>
    </location>
</feature>
<dbReference type="PROSITE" id="PS51198">
    <property type="entry name" value="UVRD_HELICASE_ATP_BIND"/>
    <property type="match status" value="1"/>
</dbReference>
<dbReference type="InterPro" id="IPR011604">
    <property type="entry name" value="PDDEXK-like_dom_sf"/>
</dbReference>
<evidence type="ECO:0000256" key="9">
    <source>
        <dbReference type="ARBA" id="ARBA00023125"/>
    </source>
</evidence>
<accession>A0ABP9Q8L7</accession>
<name>A0ABP9Q8L7_9PSEU</name>
<keyword evidence="2" id="KW-0540">Nuclease</keyword>
<dbReference type="PROSITE" id="PS51217">
    <property type="entry name" value="UVRD_HELICASE_CTER"/>
    <property type="match status" value="1"/>
</dbReference>
<evidence type="ECO:0000259" key="17">
    <source>
        <dbReference type="PROSITE" id="PS51198"/>
    </source>
</evidence>
<dbReference type="Gene3D" id="3.90.320.10">
    <property type="match status" value="1"/>
</dbReference>
<dbReference type="Pfam" id="PF00580">
    <property type="entry name" value="UvrD-helicase"/>
    <property type="match status" value="1"/>
</dbReference>
<evidence type="ECO:0000256" key="8">
    <source>
        <dbReference type="ARBA" id="ARBA00022840"/>
    </source>
</evidence>
<sequence length="1164" mass="124420">MSVLTETTETEWLTPARLAQALGVPPPTPEQAAVISAPHRPALVVAGAGAGKTETMAARVVWLVATGAVLPEQVLGLTFTRKAAQQLADRVRSRLRRLAGSRLLDDIDPTGERKAALLDGDGSAVTVLTYHAYAGRLVAEHALRLPAEPGARLLSETAAWQLAHRVVSTWAADLDVDRVPATVTGYLLALAGELGEHLVEPHALRAHAEAFVACVENAPRAKGQRAALTLETRKWLDAQKLRVTLLPLVEAFTERKRAERVVDFADQMAIAARIAQSHPDVGAGERARYRAVLLDEYQDTGHAQRIMLRSLFRTGAGEDPVALTAVGDPCQSIYGWRGASAANLPRFTTDFPVYPGPEPAPRYGLLTSFRNPAEVLALANAVSEPLRVPSMALRTNTQHPPDSAAPSRISTQSHSAPEGLVEVDELRPLETAAPGQVRVALHNDVTEEIAWTADALAARWHAAVDAGDDPPTAAVLVRRRADMAPMAAALRERDVPVEVVGLGGLLAEPEVRDLVSALRLVADPLAGTAAMRLLTGARWRLGAADLAALWARARELALPAEERSAKPDALAGLVADALPGELAEQAGLVDALDDPGPPEAYSEAGYQRIRRLSTELMSLRGRAGGAGGSGWTGLPDLVADTERALLLDAETAARPGPVGRAQLDAFAEVVAEFAAGAEVPTLPALLDYLATAEQAEDGLRPGEVEVADDRVQILTVHAAKGLEWQVVAVPHLVDRVFPAAAKTGSWLTNPAELPVELRGDAPDLPDPTLPEDGDRKQVIDAIKAHKEELDARRLAEERRLLYVAITRAERTLLLSGHWWAASGDRPRGPSAFLTELNDIAQTSAEVVIEHWAEEPAEDEPNPVTAAPRTARWPADPLGARQAAVHAGAELVRAALAKLPKDNGQLELFGEAEPEPPPDPDDPDDPEGWAADVSMLLAERAAALAARPEVALPRFLSVSQLVELADDPEALAARLRRPMPFPPNPYARRGTAFHAWLEQRFGATRLLDLDELPGAGDEGAAPDTELDELRAAFLASDWADRRPTEVEVPFETVLYVSDDGGGTDGAGVDGTVLRGRMDAVFADPDGGWTVVDWKTGSVPDQARLPALAVQLAAYRLAWAALADCPVDRVRAAFHYVRADVTLRPADLLDADGLRRLLRTVPSAGD</sequence>
<evidence type="ECO:0000256" key="2">
    <source>
        <dbReference type="ARBA" id="ARBA00022722"/>
    </source>
</evidence>